<dbReference type="OrthoDB" id="1854502at2759"/>
<dbReference type="PRINTS" id="PR01415">
    <property type="entry name" value="ANKYRIN"/>
</dbReference>
<evidence type="ECO:0000256" key="1">
    <source>
        <dbReference type="ARBA" id="ARBA00008842"/>
    </source>
</evidence>
<dbReference type="InterPro" id="IPR002110">
    <property type="entry name" value="Ankyrin_rpt"/>
</dbReference>
<dbReference type="GO" id="GO:0005635">
    <property type="term" value="C:nuclear envelope"/>
    <property type="evidence" value="ECO:0007669"/>
    <property type="project" value="TreeGrafter"/>
</dbReference>
<dbReference type="GO" id="GO:0006897">
    <property type="term" value="P:endocytosis"/>
    <property type="evidence" value="ECO:0007669"/>
    <property type="project" value="TreeGrafter"/>
</dbReference>
<dbReference type="PROSITE" id="PS50088">
    <property type="entry name" value="ANK_REPEAT"/>
    <property type="match status" value="2"/>
</dbReference>
<dbReference type="GO" id="GO:0006887">
    <property type="term" value="P:exocytosis"/>
    <property type="evidence" value="ECO:0007669"/>
    <property type="project" value="TreeGrafter"/>
</dbReference>
<feature type="compositionally biased region" description="Polar residues" evidence="8">
    <location>
        <begin position="772"/>
        <end position="784"/>
    </location>
</feature>
<feature type="repeat" description="ANK" evidence="6">
    <location>
        <begin position="196"/>
        <end position="218"/>
    </location>
</feature>
<dbReference type="Gene3D" id="2.40.160.120">
    <property type="match status" value="1"/>
</dbReference>
<gene>
    <name evidence="10" type="ORF">O181_023421</name>
</gene>
<feature type="region of interest" description="Disordered" evidence="8">
    <location>
        <begin position="94"/>
        <end position="117"/>
    </location>
</feature>
<dbReference type="SUPFAM" id="SSF50729">
    <property type="entry name" value="PH domain-like"/>
    <property type="match status" value="1"/>
</dbReference>
<evidence type="ECO:0000259" key="9">
    <source>
        <dbReference type="PROSITE" id="PS50003"/>
    </source>
</evidence>
<evidence type="ECO:0000313" key="10">
    <source>
        <dbReference type="EMBL" id="MBW0483706.1"/>
    </source>
</evidence>
<organism evidence="10 11">
    <name type="scientific">Austropuccinia psidii MF-1</name>
    <dbReference type="NCBI Taxonomy" id="1389203"/>
    <lineage>
        <taxon>Eukaryota</taxon>
        <taxon>Fungi</taxon>
        <taxon>Dikarya</taxon>
        <taxon>Basidiomycota</taxon>
        <taxon>Pucciniomycotina</taxon>
        <taxon>Pucciniomycetes</taxon>
        <taxon>Pucciniales</taxon>
        <taxon>Sphaerophragmiaceae</taxon>
        <taxon>Austropuccinia</taxon>
    </lineage>
</organism>
<dbReference type="FunFam" id="2.40.160.120:FF:000017">
    <property type="entry name" value="Oxysterol-binding protein homolog C2F12.05c"/>
    <property type="match status" value="1"/>
</dbReference>
<evidence type="ECO:0000256" key="2">
    <source>
        <dbReference type="ARBA" id="ARBA00022448"/>
    </source>
</evidence>
<dbReference type="SUPFAM" id="SSF48403">
    <property type="entry name" value="Ankyrin repeat"/>
    <property type="match status" value="1"/>
</dbReference>
<dbReference type="InterPro" id="IPR011993">
    <property type="entry name" value="PH-like_dom_sf"/>
</dbReference>
<dbReference type="EMBL" id="AVOT02007348">
    <property type="protein sequence ID" value="MBW0483706.1"/>
    <property type="molecule type" value="Genomic_DNA"/>
</dbReference>
<dbReference type="Pfam" id="PF12796">
    <property type="entry name" value="Ank_2"/>
    <property type="match status" value="1"/>
</dbReference>
<feature type="region of interest" description="Disordered" evidence="8">
    <location>
        <begin position="819"/>
        <end position="843"/>
    </location>
</feature>
<evidence type="ECO:0000256" key="6">
    <source>
        <dbReference type="PROSITE-ProRule" id="PRU00023"/>
    </source>
</evidence>
<proteinExistence type="inferred from homology"/>
<accession>A0A9Q3CER2</accession>
<dbReference type="PANTHER" id="PTHR10972:SF205">
    <property type="entry name" value="OXYSTEROL-BINDING PROTEIN 1"/>
    <property type="match status" value="1"/>
</dbReference>
<feature type="compositionally biased region" description="Acidic residues" evidence="8">
    <location>
        <begin position="834"/>
        <end position="843"/>
    </location>
</feature>
<dbReference type="Gene3D" id="1.25.40.20">
    <property type="entry name" value="Ankyrin repeat-containing domain"/>
    <property type="match status" value="2"/>
</dbReference>
<dbReference type="Pfam" id="PF00169">
    <property type="entry name" value="PH"/>
    <property type="match status" value="1"/>
</dbReference>
<dbReference type="Gene3D" id="2.30.29.30">
    <property type="entry name" value="Pleckstrin-homology domain (PH domain)/Phosphotyrosine-binding domain (PTB)"/>
    <property type="match status" value="1"/>
</dbReference>
<feature type="region of interest" description="Disordered" evidence="8">
    <location>
        <begin position="582"/>
        <end position="607"/>
    </location>
</feature>
<comment type="caution">
    <text evidence="10">The sequence shown here is derived from an EMBL/GenBank/DDBJ whole genome shotgun (WGS) entry which is preliminary data.</text>
</comment>
<protein>
    <recommendedName>
        <fullName evidence="9">PH domain-containing protein</fullName>
    </recommendedName>
</protein>
<dbReference type="GO" id="GO:0032934">
    <property type="term" value="F:sterol binding"/>
    <property type="evidence" value="ECO:0007669"/>
    <property type="project" value="TreeGrafter"/>
</dbReference>
<feature type="region of interest" description="Disordered" evidence="8">
    <location>
        <begin position="772"/>
        <end position="798"/>
    </location>
</feature>
<dbReference type="GO" id="GO:0006869">
    <property type="term" value="P:lipid transport"/>
    <property type="evidence" value="ECO:0007669"/>
    <property type="project" value="UniProtKB-KW"/>
</dbReference>
<feature type="domain" description="PH" evidence="9">
    <location>
        <begin position="446"/>
        <end position="546"/>
    </location>
</feature>
<dbReference type="InterPro" id="IPR018494">
    <property type="entry name" value="Oxysterol-bd_CS"/>
</dbReference>
<dbReference type="Proteomes" id="UP000765509">
    <property type="component" value="Unassembled WGS sequence"/>
</dbReference>
<keyword evidence="4" id="KW-0445">Lipid transport</keyword>
<keyword evidence="6" id="KW-0040">ANK repeat</keyword>
<evidence type="ECO:0000256" key="7">
    <source>
        <dbReference type="RuleBase" id="RU003844"/>
    </source>
</evidence>
<keyword evidence="11" id="KW-1185">Reference proteome</keyword>
<keyword evidence="3" id="KW-0597">Phosphoprotein</keyword>
<dbReference type="GO" id="GO:0034727">
    <property type="term" value="P:piecemeal microautophagy of the nucleus"/>
    <property type="evidence" value="ECO:0007669"/>
    <property type="project" value="TreeGrafter"/>
</dbReference>
<dbReference type="SMART" id="SM00248">
    <property type="entry name" value="ANK"/>
    <property type="match status" value="3"/>
</dbReference>
<evidence type="ECO:0000256" key="4">
    <source>
        <dbReference type="ARBA" id="ARBA00023055"/>
    </source>
</evidence>
<dbReference type="PANTHER" id="PTHR10972">
    <property type="entry name" value="OXYSTEROL-BINDING PROTEIN-RELATED"/>
    <property type="match status" value="1"/>
</dbReference>
<feature type="repeat" description="ANK" evidence="6">
    <location>
        <begin position="346"/>
        <end position="378"/>
    </location>
</feature>
<sequence length="1321" mass="147983">MSSINQSSQDNHLQSKSINRLSNDSNINLIQFNHQIKSKSSNPTLTQSINNNNNKSNKISAVDESLKSFQLLQALRSSDTQSILNLLPSFSLSTSPTTPSINSPNSNHQININSNSTSSSSQSIISIIDQTNPNSQHIKRSSSITNDTLNSNQDIIHSNYLKITPLHLAVRCAKYHIVELVLKNLPSNSINLQDLSGQTPLHLACKLGRIDVIKLLLNQSKVDDSIRDQQSKTCYEVCKNSQVLRVLQDYRDQLHSSFLALLSAYIASPQTSTVSQSLINSDYLRLNPNSSAQNHSTTGSNEDDDLVVVEDDKVLNNRESVADKLFKFMTRSGSRSLHLSLKEDQTGSTLLHEAAKRKDVHLIKLAISKGADVLARDRRNRMPIDVTTDEKIKTILRLAASCEGKALQAHSNTKPWNSAEIIQGSTGLLSSTTNPSTPLTTNIIVQPTLKGYLSKWTNMARGYSTRWIVLDKGFLSYYREQKDEGKTLRGSIAMSVAIVAGPEVTKDKLRFEVSSKLSNSYPRFYLKGSHPLEVMRWVEALKQAIDASNQLASLGPEQPIPSKLPSTPISLDKRGLVTRHLKRTTDADSSKTSLFGRTTSDEDDNYGDEMTPAPLEDEMNLLAQSLKAHIEMTKQLVDSLVIPINAPSLLISNVPLGSTQNVSNSASNSTSSSANPVIGSQRQVEVKQALKRSLEDLNGMFDDYLLAASKRERFHIRRYENALLAKKLWEENMQALITSQAAMEQELESVARDSSRRKKQLRNLRAGLSSSNVAINATNLPSNKAQDEPVEGQEDQTMVKSLKEASKDENVPMLSLTAMIPRPENLGGPSSSDSESDSDSDSDEFFEAIETGAIAIEPLMVIKSEEPALESEMEYLKEGYEVKRTTLPIKSDDRPSVSLWGILKNSIGKDLTKISFPVSFNEPISMLQRMSEDLQFSECLDAAAEQSDSLIRIAYVAGFAMSNYSSTVDRLAKPFNPLLGETYEYVDPEKKFRYFSEQISHHPPMSACFAESPRWTYFGETDAKNKFTGKSFEIRPTGIAHAVLKIPKTFVGTEDYPIVKTSPNRVEEHYSWKKVTTVISNFILGSPSIDHYGDMEITNHRRGERCLLTFKPRGWRGKDANEVKGSVYDRNGKLVWELAGKWTTQLIGRRAGSATGELGPDESVGNRGEREYLQLWKTHPRPKNVPFNLTEFAVGLNNINDKLKIWLPPTDCRLRPDQHAFERGSWDKANELKTSLEDYQRMSKRKREIGELPPHQPRWFRQVDDPDSGEHTWDAIRCEEDENRIEYWEERKKVGEQRKKGIDAEWTDVDHIFGGFELIEG</sequence>
<name>A0A9Q3CER2_9BASI</name>
<dbReference type="Gene3D" id="3.30.70.3490">
    <property type="match status" value="1"/>
</dbReference>
<reference evidence="10" key="1">
    <citation type="submission" date="2021-03" db="EMBL/GenBank/DDBJ databases">
        <title>Draft genome sequence of rust myrtle Austropuccinia psidii MF-1, a brazilian biotype.</title>
        <authorList>
            <person name="Quecine M.C."/>
            <person name="Pachon D.M.R."/>
            <person name="Bonatelli M.L."/>
            <person name="Correr F.H."/>
            <person name="Franceschini L.M."/>
            <person name="Leite T.F."/>
            <person name="Margarido G.R.A."/>
            <person name="Almeida C.A."/>
            <person name="Ferrarezi J.A."/>
            <person name="Labate C.A."/>
        </authorList>
    </citation>
    <scope>NUCLEOTIDE SEQUENCE</scope>
    <source>
        <strain evidence="10">MF-1</strain>
    </source>
</reference>
<dbReference type="SUPFAM" id="SSF144000">
    <property type="entry name" value="Oxysterol-binding protein-like"/>
    <property type="match status" value="1"/>
</dbReference>
<dbReference type="InterPro" id="IPR037239">
    <property type="entry name" value="OSBP_sf"/>
</dbReference>
<dbReference type="SMART" id="SM00233">
    <property type="entry name" value="PH"/>
    <property type="match status" value="1"/>
</dbReference>
<dbReference type="GO" id="GO:0005886">
    <property type="term" value="C:plasma membrane"/>
    <property type="evidence" value="ECO:0007669"/>
    <property type="project" value="TreeGrafter"/>
</dbReference>
<dbReference type="PROSITE" id="PS01013">
    <property type="entry name" value="OSBP"/>
    <property type="match status" value="1"/>
</dbReference>
<keyword evidence="2" id="KW-0813">Transport</keyword>
<dbReference type="FunFam" id="3.30.70.3490:FF:000033">
    <property type="match status" value="1"/>
</dbReference>
<evidence type="ECO:0000256" key="3">
    <source>
        <dbReference type="ARBA" id="ARBA00022553"/>
    </source>
</evidence>
<dbReference type="PROSITE" id="PS50297">
    <property type="entry name" value="ANK_REP_REGION"/>
    <property type="match status" value="2"/>
</dbReference>
<dbReference type="Pfam" id="PF00023">
    <property type="entry name" value="Ank"/>
    <property type="match status" value="1"/>
</dbReference>
<keyword evidence="5" id="KW-0446">Lipid-binding</keyword>
<dbReference type="GO" id="GO:0005829">
    <property type="term" value="C:cytosol"/>
    <property type="evidence" value="ECO:0007669"/>
    <property type="project" value="TreeGrafter"/>
</dbReference>
<dbReference type="InterPro" id="IPR000648">
    <property type="entry name" value="Oxysterol-bd"/>
</dbReference>
<evidence type="ECO:0000256" key="5">
    <source>
        <dbReference type="ARBA" id="ARBA00023121"/>
    </source>
</evidence>
<dbReference type="Pfam" id="PF01237">
    <property type="entry name" value="Oxysterol_BP"/>
    <property type="match status" value="1"/>
</dbReference>
<dbReference type="GO" id="GO:0097038">
    <property type="term" value="C:perinuclear endoplasmic reticulum"/>
    <property type="evidence" value="ECO:0007669"/>
    <property type="project" value="TreeGrafter"/>
</dbReference>
<dbReference type="PROSITE" id="PS50003">
    <property type="entry name" value="PH_DOMAIN"/>
    <property type="match status" value="1"/>
</dbReference>
<evidence type="ECO:0000256" key="8">
    <source>
        <dbReference type="SAM" id="MobiDB-lite"/>
    </source>
</evidence>
<comment type="similarity">
    <text evidence="1 7">Belongs to the OSBP family.</text>
</comment>
<evidence type="ECO:0000313" key="11">
    <source>
        <dbReference type="Proteomes" id="UP000765509"/>
    </source>
</evidence>
<dbReference type="InterPro" id="IPR001849">
    <property type="entry name" value="PH_domain"/>
</dbReference>
<dbReference type="InterPro" id="IPR036770">
    <property type="entry name" value="Ankyrin_rpt-contain_sf"/>
</dbReference>
<dbReference type="GO" id="GO:0030011">
    <property type="term" value="P:maintenance of cell polarity"/>
    <property type="evidence" value="ECO:0007669"/>
    <property type="project" value="TreeGrafter"/>
</dbReference>